<accession>T1GL59</accession>
<dbReference type="Proteomes" id="UP000015102">
    <property type="component" value="Unassembled WGS sequence"/>
</dbReference>
<organism evidence="1 2">
    <name type="scientific">Megaselia scalaris</name>
    <name type="common">Humpbacked fly</name>
    <name type="synonym">Phora scalaris</name>
    <dbReference type="NCBI Taxonomy" id="36166"/>
    <lineage>
        <taxon>Eukaryota</taxon>
        <taxon>Metazoa</taxon>
        <taxon>Ecdysozoa</taxon>
        <taxon>Arthropoda</taxon>
        <taxon>Hexapoda</taxon>
        <taxon>Insecta</taxon>
        <taxon>Pterygota</taxon>
        <taxon>Neoptera</taxon>
        <taxon>Endopterygota</taxon>
        <taxon>Diptera</taxon>
        <taxon>Brachycera</taxon>
        <taxon>Muscomorpha</taxon>
        <taxon>Platypezoidea</taxon>
        <taxon>Phoridae</taxon>
        <taxon>Megaseliini</taxon>
        <taxon>Megaselia</taxon>
    </lineage>
</organism>
<name>T1GL59_MEGSC</name>
<protein>
    <submittedName>
        <fullName evidence="1">Uncharacterized protein</fullName>
    </submittedName>
</protein>
<dbReference type="HOGENOM" id="CLU_2624821_0_0_1"/>
<sequence>MQTVDDDQLVKDIENNLPSLPIAYWSKIKIFLNKRLTNVQNIHQYSNWNSTIFIGKHYVLQMGHFNYMEHTMTYEKDP</sequence>
<evidence type="ECO:0000313" key="2">
    <source>
        <dbReference type="Proteomes" id="UP000015102"/>
    </source>
</evidence>
<dbReference type="EMBL" id="CAQQ02098718">
    <property type="status" value="NOT_ANNOTATED_CDS"/>
    <property type="molecule type" value="Genomic_DNA"/>
</dbReference>
<reference evidence="1" key="2">
    <citation type="submission" date="2015-06" db="UniProtKB">
        <authorList>
            <consortium name="EnsemblMetazoa"/>
        </authorList>
    </citation>
    <scope>IDENTIFICATION</scope>
</reference>
<proteinExistence type="predicted"/>
<dbReference type="AlphaFoldDB" id="T1GL59"/>
<reference evidence="2" key="1">
    <citation type="submission" date="2013-02" db="EMBL/GenBank/DDBJ databases">
        <authorList>
            <person name="Hughes D."/>
        </authorList>
    </citation>
    <scope>NUCLEOTIDE SEQUENCE</scope>
    <source>
        <strain>Durham</strain>
        <strain evidence="2">NC isolate 2 -- Noor lab</strain>
    </source>
</reference>
<keyword evidence="2" id="KW-1185">Reference proteome</keyword>
<evidence type="ECO:0000313" key="1">
    <source>
        <dbReference type="EnsemblMetazoa" id="MESCA004249-PA"/>
    </source>
</evidence>
<dbReference type="EnsemblMetazoa" id="MESCA004249-RA">
    <property type="protein sequence ID" value="MESCA004249-PA"/>
    <property type="gene ID" value="MESCA004249"/>
</dbReference>